<comment type="similarity">
    <text evidence="1">Belongs to the peptidase C14A family.</text>
</comment>
<evidence type="ECO:0000256" key="1">
    <source>
        <dbReference type="ARBA" id="ARBA00010134"/>
    </source>
</evidence>
<dbReference type="InterPro" id="IPR052039">
    <property type="entry name" value="Caspase-related_regulators"/>
</dbReference>
<evidence type="ECO:0000259" key="3">
    <source>
        <dbReference type="PROSITE" id="PS50208"/>
    </source>
</evidence>
<dbReference type="InterPro" id="IPR015917">
    <property type="entry name" value="Pept_C14A"/>
</dbReference>
<dbReference type="SUPFAM" id="SSF52129">
    <property type="entry name" value="Caspase-like"/>
    <property type="match status" value="1"/>
</dbReference>
<dbReference type="InterPro" id="IPR001309">
    <property type="entry name" value="Pept_C14_p20"/>
</dbReference>
<dbReference type="Gene3D" id="3.40.50.1460">
    <property type="match status" value="1"/>
</dbReference>
<dbReference type="InterPro" id="IPR036366">
    <property type="entry name" value="PGBDSf"/>
</dbReference>
<dbReference type="EMBL" id="JAGJCF010000015">
    <property type="protein sequence ID" value="MBP0617368.1"/>
    <property type="molecule type" value="Genomic_DNA"/>
</dbReference>
<gene>
    <name evidence="4" type="ORF">J6595_17410</name>
</gene>
<feature type="region of interest" description="Disordered" evidence="2">
    <location>
        <begin position="13"/>
        <end position="40"/>
    </location>
</feature>
<evidence type="ECO:0000313" key="4">
    <source>
        <dbReference type="EMBL" id="MBP0617368.1"/>
    </source>
</evidence>
<dbReference type="Pfam" id="PF01471">
    <property type="entry name" value="PG_binding_1"/>
    <property type="match status" value="1"/>
</dbReference>
<keyword evidence="5" id="KW-1185">Reference proteome</keyword>
<feature type="region of interest" description="Disordered" evidence="2">
    <location>
        <begin position="519"/>
        <end position="561"/>
    </location>
</feature>
<evidence type="ECO:0000313" key="5">
    <source>
        <dbReference type="Proteomes" id="UP000678276"/>
    </source>
</evidence>
<accession>A0ABS4BKW5</accession>
<dbReference type="Pfam" id="PF00656">
    <property type="entry name" value="Peptidase_C14"/>
    <property type="match status" value="1"/>
</dbReference>
<dbReference type="InterPro" id="IPR011600">
    <property type="entry name" value="Pept_C14_caspase"/>
</dbReference>
<name>A0ABS4BKW5_9HYPH</name>
<proteinExistence type="inferred from homology"/>
<dbReference type="Proteomes" id="UP000678276">
    <property type="component" value="Unassembled WGS sequence"/>
</dbReference>
<sequence length="583" mass="61462">MSDRNGVIRRLARLRGSIGPGKPAQSTRDKPPTRDKPRGLAAPFKRGCLAALIAGIVGVFAGPAIEEARAATPERRVALVVGNSAYQHTVTLENPSRDARAVSQKLQNLGFEVIEGIDLGKVEMDAKIQDFAKSVRGADVGLFFYAGHGMQVNGKNYLVPIDAAFEDPSDLDFRAVSLDTINRQLRYDVAVRLVVLDACRDNPLSRSLARSLKGVSRSAKVSDGLAKIDIGGDGGEGTAIIYATSPDEVAYDGEGTSHSPFTQALLDQIDAPDTDIQVVMSRVTGQVLETTKNQQRPWINASLTGEVYLNPNATKVASLEPTTALSSAVEASAPSLVPSAATTTRSGDDAETLQRETALYSLARDSGQRVDYEAYLETFPNGLYAANARKQIARLPVRANGNVVASLGNDGAMGSSGNLQAGLPGSANSVGSSATSQMLSGEGTEAMLGLDRGKRKEAQLRLNLAGFNCGTPDGAFGPNTRKAIVAWQSARGVHVSGYLNQPQYDLLVSQTQAALAAYTPPAPPKARSVTPRRETRKAVSTRRSNSKPRVVRRVSPRRSGGDPAAAAFFGGLVGGVIGGAIGR</sequence>
<dbReference type="InterPro" id="IPR036365">
    <property type="entry name" value="PGBD-like_sf"/>
</dbReference>
<dbReference type="SMART" id="SM00115">
    <property type="entry name" value="CASc"/>
    <property type="match status" value="1"/>
</dbReference>
<dbReference type="SUPFAM" id="SSF47090">
    <property type="entry name" value="PGBD-like"/>
    <property type="match status" value="1"/>
</dbReference>
<comment type="caution">
    <text evidence="4">The sequence shown here is derived from an EMBL/GenBank/DDBJ whole genome shotgun (WGS) entry which is preliminary data.</text>
</comment>
<organism evidence="4 5">
    <name type="scientific">Jiella mangrovi</name>
    <dbReference type="NCBI Taxonomy" id="2821407"/>
    <lineage>
        <taxon>Bacteria</taxon>
        <taxon>Pseudomonadati</taxon>
        <taxon>Pseudomonadota</taxon>
        <taxon>Alphaproteobacteria</taxon>
        <taxon>Hyphomicrobiales</taxon>
        <taxon>Aurantimonadaceae</taxon>
        <taxon>Jiella</taxon>
    </lineage>
</organism>
<reference evidence="4 5" key="1">
    <citation type="submission" date="2021-04" db="EMBL/GenBank/DDBJ databases">
        <title>Whole genome sequence of Jiella sp. KSK16Y-1.</title>
        <authorList>
            <person name="Tuo L."/>
        </authorList>
    </citation>
    <scope>NUCLEOTIDE SEQUENCE [LARGE SCALE GENOMIC DNA]</scope>
    <source>
        <strain evidence="4 5">KSK16Y-1</strain>
    </source>
</reference>
<feature type="domain" description="Caspase family p20" evidence="3">
    <location>
        <begin position="74"/>
        <end position="151"/>
    </location>
</feature>
<feature type="compositionally biased region" description="Basic residues" evidence="2">
    <location>
        <begin position="544"/>
        <end position="556"/>
    </location>
</feature>
<dbReference type="RefSeq" id="WP_209596054.1">
    <property type="nucleotide sequence ID" value="NZ_JAGJCF010000015.1"/>
</dbReference>
<dbReference type="InterPro" id="IPR002477">
    <property type="entry name" value="Peptidoglycan-bd-like"/>
</dbReference>
<dbReference type="PANTHER" id="PTHR22576">
    <property type="entry name" value="MUCOSA ASSOCIATED LYMPHOID TISSUE LYMPHOMA TRANSLOCATION PROTEIN 1/PARACASPASE"/>
    <property type="match status" value="1"/>
</dbReference>
<evidence type="ECO:0000256" key="2">
    <source>
        <dbReference type="SAM" id="MobiDB-lite"/>
    </source>
</evidence>
<dbReference type="PROSITE" id="PS50208">
    <property type="entry name" value="CASPASE_P20"/>
    <property type="match status" value="1"/>
</dbReference>
<dbReference type="Gene3D" id="1.10.101.10">
    <property type="entry name" value="PGBD-like superfamily/PGBD"/>
    <property type="match status" value="1"/>
</dbReference>
<dbReference type="InterPro" id="IPR029030">
    <property type="entry name" value="Caspase-like_dom_sf"/>
</dbReference>
<feature type="compositionally biased region" description="Basic and acidic residues" evidence="2">
    <location>
        <begin position="27"/>
        <end position="38"/>
    </location>
</feature>
<dbReference type="PANTHER" id="PTHR22576:SF37">
    <property type="entry name" value="MUCOSA-ASSOCIATED LYMPHOID TISSUE LYMPHOMA TRANSLOCATION PROTEIN 1"/>
    <property type="match status" value="1"/>
</dbReference>
<protein>
    <submittedName>
        <fullName evidence="4">Caspase family protein</fullName>
    </submittedName>
</protein>